<keyword evidence="2 3" id="KW-0175">Coiled coil</keyword>
<dbReference type="InterPro" id="IPR035963">
    <property type="entry name" value="FERM_2"/>
</dbReference>
<dbReference type="InterPro" id="IPR019748">
    <property type="entry name" value="FERM_central"/>
</dbReference>
<gene>
    <name evidence="9 10 11 12" type="primary">LOC111130052</name>
</gene>
<dbReference type="SUPFAM" id="SSF47031">
    <property type="entry name" value="Second domain of FERM"/>
    <property type="match status" value="1"/>
</dbReference>
<evidence type="ECO:0000256" key="1">
    <source>
        <dbReference type="ARBA" id="ARBA00022737"/>
    </source>
</evidence>
<dbReference type="Pfam" id="PF00169">
    <property type="entry name" value="PH"/>
    <property type="match status" value="2"/>
</dbReference>
<dbReference type="Gene3D" id="3.10.20.90">
    <property type="entry name" value="Phosphatidylinositol 3-kinase Catalytic Subunit, Chain A, domain 1"/>
    <property type="match status" value="1"/>
</dbReference>
<dbReference type="GO" id="GO:0005856">
    <property type="term" value="C:cytoskeleton"/>
    <property type="evidence" value="ECO:0007669"/>
    <property type="project" value="InterPro"/>
</dbReference>
<dbReference type="SMART" id="SM00233">
    <property type="entry name" value="PH"/>
    <property type="match status" value="2"/>
</dbReference>
<dbReference type="FunFam" id="2.30.29.30:FF:000286">
    <property type="entry name" value="PH-protein kinase domain containing protein"/>
    <property type="match status" value="1"/>
</dbReference>
<dbReference type="PROSITE" id="PS51016">
    <property type="entry name" value="MYTH4"/>
    <property type="match status" value="1"/>
</dbReference>
<dbReference type="KEGG" id="cvn:111130052"/>
<name>A0A8B8DZJ5_CRAVI</name>
<evidence type="ECO:0000259" key="5">
    <source>
        <dbReference type="PROSITE" id="PS50003"/>
    </source>
</evidence>
<dbReference type="InterPro" id="IPR000299">
    <property type="entry name" value="FERM_domain"/>
</dbReference>
<dbReference type="Proteomes" id="UP000694844">
    <property type="component" value="Chromosome 4"/>
</dbReference>
<feature type="compositionally biased region" description="Basic and acidic residues" evidence="4">
    <location>
        <begin position="1"/>
        <end position="10"/>
    </location>
</feature>
<dbReference type="InterPro" id="IPR000857">
    <property type="entry name" value="MyTH4_dom"/>
</dbReference>
<dbReference type="PROSITE" id="PS50003">
    <property type="entry name" value="PH_DOMAIN"/>
    <property type="match status" value="2"/>
</dbReference>
<dbReference type="PANTHER" id="PTHR22903">
    <property type="entry name" value="PLEKHH PROTEIN"/>
    <property type="match status" value="1"/>
</dbReference>
<evidence type="ECO:0000259" key="6">
    <source>
        <dbReference type="PROSITE" id="PS50057"/>
    </source>
</evidence>
<evidence type="ECO:0000313" key="9">
    <source>
        <dbReference type="RefSeq" id="XP_022332416.1"/>
    </source>
</evidence>
<feature type="region of interest" description="Disordered" evidence="4">
    <location>
        <begin position="465"/>
        <end position="487"/>
    </location>
</feature>
<feature type="compositionally biased region" description="Low complexity" evidence="4">
    <location>
        <begin position="653"/>
        <end position="665"/>
    </location>
</feature>
<dbReference type="RefSeq" id="XP_022332420.1">
    <property type="nucleotide sequence ID" value="XM_022476712.1"/>
</dbReference>
<dbReference type="Pfam" id="PF00373">
    <property type="entry name" value="FERM_M"/>
    <property type="match status" value="1"/>
</dbReference>
<evidence type="ECO:0000259" key="7">
    <source>
        <dbReference type="PROSITE" id="PS51016"/>
    </source>
</evidence>
<dbReference type="CDD" id="cd14473">
    <property type="entry name" value="FERM_B-lobe"/>
    <property type="match status" value="1"/>
</dbReference>
<feature type="coiled-coil region" evidence="3">
    <location>
        <begin position="45"/>
        <end position="186"/>
    </location>
</feature>
<organism evidence="8 9">
    <name type="scientific">Crassostrea virginica</name>
    <name type="common">Eastern oyster</name>
    <dbReference type="NCBI Taxonomy" id="6565"/>
    <lineage>
        <taxon>Eukaryota</taxon>
        <taxon>Metazoa</taxon>
        <taxon>Spiralia</taxon>
        <taxon>Lophotrochozoa</taxon>
        <taxon>Mollusca</taxon>
        <taxon>Bivalvia</taxon>
        <taxon>Autobranchia</taxon>
        <taxon>Pteriomorphia</taxon>
        <taxon>Ostreida</taxon>
        <taxon>Ostreoidea</taxon>
        <taxon>Ostreidae</taxon>
        <taxon>Crassostrea</taxon>
    </lineage>
</organism>
<evidence type="ECO:0000313" key="11">
    <source>
        <dbReference type="RefSeq" id="XP_022332419.1"/>
    </source>
</evidence>
<dbReference type="InterPro" id="IPR019749">
    <property type="entry name" value="Band_41_domain"/>
</dbReference>
<dbReference type="CDD" id="cd00821">
    <property type="entry name" value="PH"/>
    <property type="match status" value="1"/>
</dbReference>
<dbReference type="PROSITE" id="PS50057">
    <property type="entry name" value="FERM_3"/>
    <property type="match status" value="1"/>
</dbReference>
<dbReference type="CDD" id="cd17094">
    <property type="entry name" value="FERM_F1_Max1_like"/>
    <property type="match status" value="1"/>
</dbReference>
<keyword evidence="1" id="KW-0677">Repeat</keyword>
<dbReference type="CDD" id="cd13282">
    <property type="entry name" value="PH1_PLEKHH1_PLEKHH2"/>
    <property type="match status" value="1"/>
</dbReference>
<feature type="domain" description="FERM" evidence="6">
    <location>
        <begin position="1154"/>
        <end position="1490"/>
    </location>
</feature>
<dbReference type="Pfam" id="PF00784">
    <property type="entry name" value="MyTH4"/>
    <property type="match status" value="1"/>
</dbReference>
<feature type="compositionally biased region" description="Low complexity" evidence="4">
    <location>
        <begin position="293"/>
        <end position="307"/>
    </location>
</feature>
<feature type="region of interest" description="Disordered" evidence="4">
    <location>
        <begin position="601"/>
        <end position="681"/>
    </location>
</feature>
<dbReference type="SMART" id="SM00295">
    <property type="entry name" value="B41"/>
    <property type="match status" value="1"/>
</dbReference>
<dbReference type="InterPro" id="IPR001849">
    <property type="entry name" value="PH_domain"/>
</dbReference>
<dbReference type="InterPro" id="IPR011993">
    <property type="entry name" value="PH-like_dom_sf"/>
</dbReference>
<feature type="domain" description="PH" evidence="5">
    <location>
        <begin position="700"/>
        <end position="794"/>
    </location>
</feature>
<evidence type="ECO:0000256" key="3">
    <source>
        <dbReference type="SAM" id="Coils"/>
    </source>
</evidence>
<feature type="compositionally biased region" description="Polar residues" evidence="4">
    <location>
        <begin position="626"/>
        <end position="647"/>
    </location>
</feature>
<feature type="region of interest" description="Disordered" evidence="4">
    <location>
        <begin position="1"/>
        <end position="22"/>
    </location>
</feature>
<dbReference type="RefSeq" id="XP_022332416.1">
    <property type="nucleotide sequence ID" value="XM_022476708.1"/>
</dbReference>
<dbReference type="PANTHER" id="PTHR22903:SF8">
    <property type="entry name" value="MAX-1A"/>
    <property type="match status" value="1"/>
</dbReference>
<dbReference type="Pfam" id="PF21989">
    <property type="entry name" value="RA_2"/>
    <property type="match status" value="1"/>
</dbReference>
<dbReference type="Gene3D" id="2.30.29.30">
    <property type="entry name" value="Pleckstrin-homology domain (PH domain)/Phosphotyrosine-binding domain (PTB)"/>
    <property type="match status" value="3"/>
</dbReference>
<dbReference type="SMART" id="SM00139">
    <property type="entry name" value="MyTH4"/>
    <property type="match status" value="1"/>
</dbReference>
<feature type="domain" description="MyTH4" evidence="7">
    <location>
        <begin position="948"/>
        <end position="1143"/>
    </location>
</feature>
<sequence>MSKDKPEKRAPSPGPLPGEEVDWRDRCMSLEASLQQFKTQVVRIRETLGEKMRELETKKKGAESRAELAEQKLHVMEQQLAAINWPSGDSSETRESIVGDLERQCQEQASTIKALQRKLEDQEKEYILQRQQDAKAVEEKAGRIKDWVTSKIQQMDSQNKELLHENEQLQEQVDVLRERLQALPALASKEIFRLSQQEMYVGHSSEAESSSCVSLESQPVSELTSISHLLGSRPVSESSSRPYSRPVSGTSPIRRYSDFSWTESVKKVLRGQSLSCPMTTAEQDQETTDYAEADSMSSSRSASMTSDEPPEIPKRPSKSLMETLKMEDMSDEDNNNDTFSITPPSDDGVQEITANVSDSDDSMVDIENVPIYQEVDQNHESTYEPKKSAPPQIKIERKVFHDARLMDSLISSSNGSEELISQSKLKISEDIMSVEVGKNCVEIQEEVISVTVEPEYAEVCRSRTTKSSQGFPPVSKTPPCSPYKSSPNAVSAIATLPRVRSKDRFKPKIVYSSGHLSNLSQEHHPLPALHLPIISSMRNGAVKSVGTENWDRRAHTVPRNVKSSDAIDPAELSEVAKLYKELDVPVYATLKGRAAQIRCTPFTDDDSESSDNEDGGVTDQSDLRNSESQPSTLKMSDSKILQQSSSGAIKRGVSCPSVSSDVSCDYADPPDETSDKSDLESLEPEKKLLRYATDNHKLDTLEKFGYLSKLGGKVKMWKRRWFVLRNGELFYYKSQHDVLRKPQGTISLDEQTRIDNTKGETSFQLSNSKKTYYFNADSISDTEKWIKMLQKVLKRQATGFILDQLDTKAVFRGWLIKVKHGVTRRCWCILLGRYFLYYKNKTAKTPFGQIQLRDARIEDVDNSDDSDDEIDNDNSNLFTIAIWPPFQGPTYLMLPSKHEKDSWLYHLTVAAGGGTGNVGTEYEQLIAKVMELNGDPNSLCWKHPMMLHSKDPLTKPLTTLPSEDLQERALDLSRDINDFMYTPIDSAQLEIHVELAQSVFMTCLQCPELQNEFYCQIIKQLSPHPVTHKTAVQNLLLCGKHSWYLCHTTPTSPTNSVSDLSEGRLNPITTVFLQAWQLLSLATSLFLPKQSIMWHLKVHLQRNADPRHDIGKYAIFCQRALERTILKGNRDARPSRMEIMSILLRHPYHHSQPISIPVHLTNNTYQVISFDGSTTVEEFIQSINKTISIRDTKYSGFSLFSNHPVNTDVEQCLQIQVKICDVISRWEKSYRDFYSGKLDSTKTIRLIYKNRLYFKSLSASETEKEKLLLAYQINEEIIQGRFPLNRDLALELASLLAQVEFGDLRAPSESSQGSSSSTSPFHSNITNQLSSVLDKFYPKKYAEAEESEQRAVVMRLLERWTSLRGRTVQDCVRVYLAVVRKWPFCGAKLYMAKCRGSSSPEDVWIAVQEDGISVLEHATMQPLNAYDYRSVITFGGWKEDFMLVVSQLFESAPHHYEHRTEKLLFIMSKFKILDLTLLIASYINARVQRPSQDTSPDV</sequence>
<keyword evidence="8" id="KW-1185">Reference proteome</keyword>
<dbReference type="SUPFAM" id="SSF50729">
    <property type="entry name" value="PH domain-like"/>
    <property type="match status" value="2"/>
</dbReference>
<accession>A0A8B8DZJ5</accession>
<reference evidence="9 10" key="1">
    <citation type="submission" date="2025-04" db="UniProtKB">
        <authorList>
            <consortium name="RefSeq"/>
        </authorList>
    </citation>
    <scope>IDENTIFICATION</scope>
    <source>
        <tissue evidence="9 10">Whole sample</tissue>
    </source>
</reference>
<dbReference type="InterPro" id="IPR014352">
    <property type="entry name" value="FERM/acyl-CoA-bd_prot_sf"/>
</dbReference>
<feature type="compositionally biased region" description="Acidic residues" evidence="4">
    <location>
        <begin position="283"/>
        <end position="292"/>
    </location>
</feature>
<dbReference type="GeneID" id="111130052"/>
<evidence type="ECO:0000313" key="8">
    <source>
        <dbReference type="Proteomes" id="UP000694844"/>
    </source>
</evidence>
<protein>
    <submittedName>
        <fullName evidence="9 10">Pleckstrin homology domain-containing family H member 1-like isoform X1</fullName>
    </submittedName>
</protein>
<dbReference type="Gene3D" id="1.20.80.10">
    <property type="match status" value="1"/>
</dbReference>
<dbReference type="RefSeq" id="XP_022332419.1">
    <property type="nucleotide sequence ID" value="XM_022476711.1"/>
</dbReference>
<feature type="compositionally biased region" description="Acidic residues" evidence="4">
    <location>
        <begin position="603"/>
        <end position="616"/>
    </location>
</feature>
<evidence type="ECO:0000256" key="4">
    <source>
        <dbReference type="SAM" id="MobiDB-lite"/>
    </source>
</evidence>
<evidence type="ECO:0000256" key="2">
    <source>
        <dbReference type="ARBA" id="ARBA00023054"/>
    </source>
</evidence>
<dbReference type="InterPro" id="IPR038185">
    <property type="entry name" value="MyTH4_dom_sf"/>
</dbReference>
<dbReference type="OrthoDB" id="6285196at2759"/>
<proteinExistence type="predicted"/>
<evidence type="ECO:0000313" key="12">
    <source>
        <dbReference type="RefSeq" id="XP_022332420.1"/>
    </source>
</evidence>
<dbReference type="Gene3D" id="1.25.40.530">
    <property type="entry name" value="MyTH4 domain"/>
    <property type="match status" value="1"/>
</dbReference>
<feature type="region of interest" description="Disordered" evidence="4">
    <location>
        <begin position="276"/>
        <end position="350"/>
    </location>
</feature>
<evidence type="ECO:0000313" key="10">
    <source>
        <dbReference type="RefSeq" id="XP_022332417.1"/>
    </source>
</evidence>
<dbReference type="RefSeq" id="XP_022332417.1">
    <property type="nucleotide sequence ID" value="XM_022476709.1"/>
</dbReference>
<feature type="domain" description="PH" evidence="5">
    <location>
        <begin position="808"/>
        <end position="912"/>
    </location>
</feature>